<comment type="function">
    <text evidence="4">Regulatory protein of the TOL plasmid xyl operons. XylS activates the xylXYZLTEGFJQKIH operon required for the degradation of toluene, m-xylene and p-xylene.</text>
</comment>
<dbReference type="InterPro" id="IPR018060">
    <property type="entry name" value="HTH_AraC"/>
</dbReference>
<dbReference type="InterPro" id="IPR009057">
    <property type="entry name" value="Homeodomain-like_sf"/>
</dbReference>
<reference evidence="7" key="1">
    <citation type="submission" date="2018-09" db="EMBL/GenBank/DDBJ databases">
        <authorList>
            <person name="Zhu H."/>
        </authorList>
    </citation>
    <scope>NUCLEOTIDE SEQUENCE [LARGE SCALE GENOMIC DNA]</scope>
    <source>
        <strain evidence="7">K2W31S-8</strain>
    </source>
</reference>
<gene>
    <name evidence="6" type="ORF">D3880_07580</name>
</gene>
<evidence type="ECO:0000256" key="1">
    <source>
        <dbReference type="ARBA" id="ARBA00023015"/>
    </source>
</evidence>
<dbReference type="AlphaFoldDB" id="A0A385YZP8"/>
<dbReference type="InterPro" id="IPR011051">
    <property type="entry name" value="RmlC_Cupin_sf"/>
</dbReference>
<dbReference type="PANTHER" id="PTHR46796:SF10">
    <property type="entry name" value="TRANSCRIPTIONAL ACTIVATOR FEAR"/>
    <property type="match status" value="1"/>
</dbReference>
<feature type="domain" description="HTH araC/xylS-type" evidence="5">
    <location>
        <begin position="150"/>
        <end position="248"/>
    </location>
</feature>
<keyword evidence="3" id="KW-0804">Transcription</keyword>
<evidence type="ECO:0000313" key="6">
    <source>
        <dbReference type="EMBL" id="AYC32246.1"/>
    </source>
</evidence>
<proteinExistence type="predicted"/>
<dbReference type="KEGG" id="pcav:D3880_07580"/>
<dbReference type="InterPro" id="IPR014710">
    <property type="entry name" value="RmlC-like_jellyroll"/>
</dbReference>
<evidence type="ECO:0000313" key="7">
    <source>
        <dbReference type="Proteomes" id="UP000265560"/>
    </source>
</evidence>
<keyword evidence="1" id="KW-0805">Transcription regulation</keyword>
<name>A0A385YZP8_9PSED</name>
<dbReference type="RefSeq" id="WP_119892868.1">
    <property type="nucleotide sequence ID" value="NZ_CP032419.1"/>
</dbReference>
<evidence type="ECO:0000256" key="2">
    <source>
        <dbReference type="ARBA" id="ARBA00023125"/>
    </source>
</evidence>
<dbReference type="PANTHER" id="PTHR46796">
    <property type="entry name" value="HTH-TYPE TRANSCRIPTIONAL ACTIVATOR RHAS-RELATED"/>
    <property type="match status" value="1"/>
</dbReference>
<protein>
    <submittedName>
        <fullName evidence="6">AraC family transcriptional regulator</fullName>
    </submittedName>
</protein>
<keyword evidence="7" id="KW-1185">Reference proteome</keyword>
<dbReference type="PROSITE" id="PS01124">
    <property type="entry name" value="HTH_ARAC_FAMILY_2"/>
    <property type="match status" value="1"/>
</dbReference>
<dbReference type="SUPFAM" id="SSF46689">
    <property type="entry name" value="Homeodomain-like"/>
    <property type="match status" value="2"/>
</dbReference>
<dbReference type="SMART" id="SM00342">
    <property type="entry name" value="HTH_ARAC"/>
    <property type="match status" value="1"/>
</dbReference>
<evidence type="ECO:0000259" key="5">
    <source>
        <dbReference type="PROSITE" id="PS01124"/>
    </source>
</evidence>
<dbReference type="Proteomes" id="UP000265560">
    <property type="component" value="Chromosome"/>
</dbReference>
<dbReference type="GO" id="GO:0003700">
    <property type="term" value="F:DNA-binding transcription factor activity"/>
    <property type="evidence" value="ECO:0007669"/>
    <property type="project" value="InterPro"/>
</dbReference>
<dbReference type="EMBL" id="CP032419">
    <property type="protein sequence ID" value="AYC32246.1"/>
    <property type="molecule type" value="Genomic_DNA"/>
</dbReference>
<dbReference type="Pfam" id="PF12833">
    <property type="entry name" value="HTH_18"/>
    <property type="match status" value="1"/>
</dbReference>
<organism evidence="6 7">
    <name type="scientific">Pseudomonas cavernae</name>
    <dbReference type="NCBI Taxonomy" id="2320867"/>
    <lineage>
        <taxon>Bacteria</taxon>
        <taxon>Pseudomonadati</taxon>
        <taxon>Pseudomonadota</taxon>
        <taxon>Gammaproteobacteria</taxon>
        <taxon>Pseudomonadales</taxon>
        <taxon>Pseudomonadaceae</taxon>
        <taxon>Pseudomonas</taxon>
    </lineage>
</organism>
<dbReference type="Gene3D" id="1.10.10.60">
    <property type="entry name" value="Homeodomain-like"/>
    <property type="match status" value="1"/>
</dbReference>
<sequence length="254" mass="27290">MNSILSLRHYSHELIAHSHAHAQLVFGLSGRLELEMDGRGSQVLRHSLAVVPAATRHACGSPGGSLCLVLDVPSANWLCDSLGVHADNGLRLLERPHTHNLGPAQHQLVDWLAAGPIDDPVIARQGAALLLASLSADTPRPATAARLPLAALDAHIDRHAAHPLQVADLARLAGLSGARFHARFLAESGQTPMDYVRQRRLQLGAQLLRDTQLAVGEIASRVGYSSQSAFTAALVRQLGATPRELRREARDKSR</sequence>
<dbReference type="SUPFAM" id="SSF51182">
    <property type="entry name" value="RmlC-like cupins"/>
    <property type="match status" value="1"/>
</dbReference>
<evidence type="ECO:0000256" key="3">
    <source>
        <dbReference type="ARBA" id="ARBA00023163"/>
    </source>
</evidence>
<keyword evidence="2" id="KW-0238">DNA-binding</keyword>
<dbReference type="GO" id="GO:0043565">
    <property type="term" value="F:sequence-specific DNA binding"/>
    <property type="evidence" value="ECO:0007669"/>
    <property type="project" value="InterPro"/>
</dbReference>
<dbReference type="InterPro" id="IPR050204">
    <property type="entry name" value="AraC_XylS_family_regulators"/>
</dbReference>
<dbReference type="Gene3D" id="2.60.120.10">
    <property type="entry name" value="Jelly Rolls"/>
    <property type="match status" value="1"/>
</dbReference>
<evidence type="ECO:0000256" key="4">
    <source>
        <dbReference type="ARBA" id="ARBA00037345"/>
    </source>
</evidence>
<dbReference type="OrthoDB" id="5996070at2"/>
<accession>A0A385YZP8</accession>